<gene>
    <name evidence="3" type="ORF">K432DRAFT_446229</name>
</gene>
<evidence type="ECO:0000313" key="4">
    <source>
        <dbReference type="Proteomes" id="UP000250266"/>
    </source>
</evidence>
<protein>
    <submittedName>
        <fullName evidence="3">HET-domain-containing protein</fullName>
    </submittedName>
</protein>
<dbReference type="PANTHER" id="PTHR33112">
    <property type="entry name" value="DOMAIN PROTEIN, PUTATIVE-RELATED"/>
    <property type="match status" value="1"/>
</dbReference>
<accession>A0A8E2JBB1</accession>
<evidence type="ECO:0000313" key="3">
    <source>
        <dbReference type="EMBL" id="OCK76143.1"/>
    </source>
</evidence>
<dbReference type="Proteomes" id="UP000250266">
    <property type="component" value="Unassembled WGS sequence"/>
</dbReference>
<dbReference type="OrthoDB" id="5135333at2759"/>
<dbReference type="PANTHER" id="PTHR33112:SF1">
    <property type="entry name" value="HETEROKARYON INCOMPATIBILITY DOMAIN-CONTAINING PROTEIN"/>
    <property type="match status" value="1"/>
</dbReference>
<feature type="region of interest" description="Disordered" evidence="1">
    <location>
        <begin position="1"/>
        <end position="54"/>
    </location>
</feature>
<reference evidence="3 4" key="1">
    <citation type="journal article" date="2016" name="Nat. Commun.">
        <title>Ectomycorrhizal ecology is imprinted in the genome of the dominant symbiotic fungus Cenococcum geophilum.</title>
        <authorList>
            <consortium name="DOE Joint Genome Institute"/>
            <person name="Peter M."/>
            <person name="Kohler A."/>
            <person name="Ohm R.A."/>
            <person name="Kuo A."/>
            <person name="Krutzmann J."/>
            <person name="Morin E."/>
            <person name="Arend M."/>
            <person name="Barry K.W."/>
            <person name="Binder M."/>
            <person name="Choi C."/>
            <person name="Clum A."/>
            <person name="Copeland A."/>
            <person name="Grisel N."/>
            <person name="Haridas S."/>
            <person name="Kipfer T."/>
            <person name="LaButti K."/>
            <person name="Lindquist E."/>
            <person name="Lipzen A."/>
            <person name="Maire R."/>
            <person name="Meier B."/>
            <person name="Mihaltcheva S."/>
            <person name="Molinier V."/>
            <person name="Murat C."/>
            <person name="Poggeler S."/>
            <person name="Quandt C.A."/>
            <person name="Sperisen C."/>
            <person name="Tritt A."/>
            <person name="Tisserant E."/>
            <person name="Crous P.W."/>
            <person name="Henrissat B."/>
            <person name="Nehls U."/>
            <person name="Egli S."/>
            <person name="Spatafora J.W."/>
            <person name="Grigoriev I.V."/>
            <person name="Martin F.M."/>
        </authorList>
    </citation>
    <scope>NUCLEOTIDE SEQUENCE [LARGE SCALE GENOMIC DNA]</scope>
    <source>
        <strain evidence="3 4">CBS 459.81</strain>
    </source>
</reference>
<keyword evidence="4" id="KW-1185">Reference proteome</keyword>
<evidence type="ECO:0000259" key="2">
    <source>
        <dbReference type="Pfam" id="PF06985"/>
    </source>
</evidence>
<feature type="compositionally biased region" description="Basic and acidic residues" evidence="1">
    <location>
        <begin position="31"/>
        <end position="41"/>
    </location>
</feature>
<sequence length="704" mass="80357">MDEPSRDRGMYESREELSHNGEMGDAVAEAENVRPDLKRPLLEQGIEISPSQPLKRTKTEKELYPLCDVCYRAMTLHGTPPLGTLDELRKRKDCHSCQTFVDAITDLNLDLGSNYAAFLSYQGRESNLVLTMVHPVDPGDFTILYDLSASLLWRIFDPNFLDVGIVREWINQCSGLHGDNCNVPRLPPANHQIFLIDLENECIVEESFSAAYLALSYVWGGVEMFQTTRENVKSLMQPGSLGANSDKILPNTIRDAMMLTLDLGFRYLWTDCLCIVQDDEELKSIHLNSMASIYAHAYLTIVAAQGTDANYGLPGVKGGSRRRNIRCHTVHSPNGQELVLRRRRPIWPDGTSWNSRGWTYQEYLFSRRVLIIDDLASWHCSCRHLEEDKQIGDPNSHFTNPDFINPATQPDASTFPLRTWARLIKPFNRRLLKYDEDVLAAFAGVTSVMNRHLKEGFHYGIPIQYFESGLLWKPRRHLNQRIASSLATNISASWNVQQHLAQRKPSLVANASELPSWSWIGWQGELDFSLWYEYDRGRLASIDGQVVFIPSEFSYPPVIERNKLNCCNERSQCPHLSINTTQLILRCGKHFKVHRDFTGFRLTNSSGIEVGFIYGPDSSVELEFLSRHALEDCELIAISSGLYGNSYLQQFLPMEIERPDSQVEMYNVLWIKWQDGIAFRRALGTVYRSAWECSSLRQVEVKLG</sequence>
<feature type="domain" description="Heterokaryon incompatibility" evidence="2">
    <location>
        <begin position="212"/>
        <end position="362"/>
    </location>
</feature>
<evidence type="ECO:0000256" key="1">
    <source>
        <dbReference type="SAM" id="MobiDB-lite"/>
    </source>
</evidence>
<dbReference type="EMBL" id="KV745239">
    <property type="protein sequence ID" value="OCK76143.1"/>
    <property type="molecule type" value="Genomic_DNA"/>
</dbReference>
<proteinExistence type="predicted"/>
<name>A0A8E2JBB1_9PEZI</name>
<organism evidence="3 4">
    <name type="scientific">Lepidopterella palustris CBS 459.81</name>
    <dbReference type="NCBI Taxonomy" id="1314670"/>
    <lineage>
        <taxon>Eukaryota</taxon>
        <taxon>Fungi</taxon>
        <taxon>Dikarya</taxon>
        <taxon>Ascomycota</taxon>
        <taxon>Pezizomycotina</taxon>
        <taxon>Dothideomycetes</taxon>
        <taxon>Pleosporomycetidae</taxon>
        <taxon>Mytilinidiales</taxon>
        <taxon>Argynnaceae</taxon>
        <taxon>Lepidopterella</taxon>
    </lineage>
</organism>
<dbReference type="AlphaFoldDB" id="A0A8E2JBB1"/>
<feature type="compositionally biased region" description="Basic and acidic residues" evidence="1">
    <location>
        <begin position="1"/>
        <end position="19"/>
    </location>
</feature>
<dbReference type="Pfam" id="PF06985">
    <property type="entry name" value="HET"/>
    <property type="match status" value="1"/>
</dbReference>
<dbReference type="InterPro" id="IPR010730">
    <property type="entry name" value="HET"/>
</dbReference>